<evidence type="ECO:0000259" key="7">
    <source>
        <dbReference type="Pfam" id="PF00732"/>
    </source>
</evidence>
<dbReference type="InterPro" id="IPR000172">
    <property type="entry name" value="GMC_OxRdtase_N"/>
</dbReference>
<dbReference type="Pfam" id="PF05199">
    <property type="entry name" value="GMC_oxred_C"/>
    <property type="match status" value="1"/>
</dbReference>
<feature type="domain" description="Glucose-methanol-choline oxidoreductase C-terminal" evidence="8">
    <location>
        <begin position="400"/>
        <end position="545"/>
    </location>
</feature>
<dbReference type="SUPFAM" id="SSF54373">
    <property type="entry name" value="FAD-linked reductases, C-terminal domain"/>
    <property type="match status" value="1"/>
</dbReference>
<evidence type="ECO:0000256" key="6">
    <source>
        <dbReference type="PIRSR" id="PIRSR000137-2"/>
    </source>
</evidence>
<dbReference type="Gene3D" id="3.30.560.10">
    <property type="entry name" value="Glucose Oxidase, domain 3"/>
    <property type="match status" value="2"/>
</dbReference>
<dbReference type="SUPFAM" id="SSF51905">
    <property type="entry name" value="FAD/NAD(P)-binding domain"/>
    <property type="match status" value="1"/>
</dbReference>
<dbReference type="GeneID" id="63831739"/>
<dbReference type="GO" id="GO:0016614">
    <property type="term" value="F:oxidoreductase activity, acting on CH-OH group of donors"/>
    <property type="evidence" value="ECO:0007669"/>
    <property type="project" value="InterPro"/>
</dbReference>
<feature type="domain" description="Glucose-methanol-choline oxidoreductase N-terminal" evidence="7">
    <location>
        <begin position="33"/>
        <end position="148"/>
    </location>
</feature>
<feature type="active site" description="Proton donor" evidence="5">
    <location>
        <position position="494"/>
    </location>
</feature>
<dbReference type="Gene3D" id="3.50.50.60">
    <property type="entry name" value="FAD/NAD(P)-binding domain"/>
    <property type="match status" value="2"/>
</dbReference>
<dbReference type="EMBL" id="KV427659">
    <property type="protein sequence ID" value="KZT01772.1"/>
    <property type="molecule type" value="Genomic_DNA"/>
</dbReference>
<dbReference type="Proteomes" id="UP000076871">
    <property type="component" value="Unassembled WGS sequence"/>
</dbReference>
<keyword evidence="4 6" id="KW-0274">FAD</keyword>
<dbReference type="InParanoid" id="A0A165BWE5"/>
<evidence type="ECO:0000313" key="9">
    <source>
        <dbReference type="EMBL" id="KZT01772.1"/>
    </source>
</evidence>
<evidence type="ECO:0000256" key="3">
    <source>
        <dbReference type="ARBA" id="ARBA00022630"/>
    </source>
</evidence>
<dbReference type="PANTHER" id="PTHR11552">
    <property type="entry name" value="GLUCOSE-METHANOL-CHOLINE GMC OXIDOREDUCTASE"/>
    <property type="match status" value="1"/>
</dbReference>
<proteinExistence type="inferred from homology"/>
<dbReference type="Pfam" id="PF00732">
    <property type="entry name" value="GMC_oxred_N"/>
    <property type="match status" value="2"/>
</dbReference>
<feature type="binding site" evidence="6">
    <location>
        <position position="203"/>
    </location>
    <ligand>
        <name>FAD</name>
        <dbReference type="ChEBI" id="CHEBI:57692"/>
    </ligand>
</feature>
<dbReference type="InterPro" id="IPR012132">
    <property type="entry name" value="GMC_OxRdtase"/>
</dbReference>
<reference evidence="9 10" key="1">
    <citation type="journal article" date="2016" name="Mol. Biol. Evol.">
        <title>Comparative Genomics of Early-Diverging Mushroom-Forming Fungi Provides Insights into the Origins of Lignocellulose Decay Capabilities.</title>
        <authorList>
            <person name="Nagy L.G."/>
            <person name="Riley R."/>
            <person name="Tritt A."/>
            <person name="Adam C."/>
            <person name="Daum C."/>
            <person name="Floudas D."/>
            <person name="Sun H."/>
            <person name="Yadav J.S."/>
            <person name="Pangilinan J."/>
            <person name="Larsson K.H."/>
            <person name="Matsuura K."/>
            <person name="Barry K."/>
            <person name="Labutti K."/>
            <person name="Kuo R."/>
            <person name="Ohm R.A."/>
            <person name="Bhattacharya S.S."/>
            <person name="Shirouzu T."/>
            <person name="Yoshinaga Y."/>
            <person name="Martin F.M."/>
            <person name="Grigoriev I.V."/>
            <person name="Hibbett D.S."/>
        </authorList>
    </citation>
    <scope>NUCLEOTIDE SEQUENCE [LARGE SCALE GENOMIC DNA]</scope>
    <source>
        <strain evidence="9 10">93-53</strain>
    </source>
</reference>
<accession>A0A165BWE5</accession>
<dbReference type="InterPro" id="IPR036188">
    <property type="entry name" value="FAD/NAD-bd_sf"/>
</dbReference>
<gene>
    <name evidence="9" type="ORF">LAESUDRAFT_815677</name>
</gene>
<evidence type="ECO:0000256" key="2">
    <source>
        <dbReference type="ARBA" id="ARBA00010790"/>
    </source>
</evidence>
<evidence type="ECO:0000256" key="1">
    <source>
        <dbReference type="ARBA" id="ARBA00001974"/>
    </source>
</evidence>
<keyword evidence="10" id="KW-1185">Reference proteome</keyword>
<comment type="cofactor">
    <cofactor evidence="1 6">
        <name>FAD</name>
        <dbReference type="ChEBI" id="CHEBI:57692"/>
    </cofactor>
</comment>
<protein>
    <submittedName>
        <fullName evidence="9">GMC oxidoreductase</fullName>
    </submittedName>
</protein>
<dbReference type="PANTHER" id="PTHR11552:SF147">
    <property type="entry name" value="CHOLINE DEHYDROGENASE, MITOCHONDRIAL"/>
    <property type="match status" value="1"/>
</dbReference>
<dbReference type="OrthoDB" id="269227at2759"/>
<dbReference type="STRING" id="1314785.A0A165BWE5"/>
<evidence type="ECO:0000256" key="4">
    <source>
        <dbReference type="ARBA" id="ARBA00022827"/>
    </source>
</evidence>
<evidence type="ECO:0000313" key="10">
    <source>
        <dbReference type="Proteomes" id="UP000076871"/>
    </source>
</evidence>
<name>A0A165BWE5_9APHY</name>
<comment type="similarity">
    <text evidence="2">Belongs to the GMC oxidoreductase family.</text>
</comment>
<feature type="domain" description="Glucose-methanol-choline oxidoreductase N-terminal" evidence="7">
    <location>
        <begin position="157"/>
        <end position="286"/>
    </location>
</feature>
<feature type="binding site" evidence="6">
    <location>
        <position position="116"/>
    </location>
    <ligand>
        <name>FAD</name>
        <dbReference type="ChEBI" id="CHEBI:57692"/>
    </ligand>
</feature>
<dbReference type="RefSeq" id="XP_040759512.1">
    <property type="nucleotide sequence ID" value="XM_040914712.1"/>
</dbReference>
<dbReference type="GO" id="GO:0050660">
    <property type="term" value="F:flavin adenine dinucleotide binding"/>
    <property type="evidence" value="ECO:0007669"/>
    <property type="project" value="InterPro"/>
</dbReference>
<sequence>MGVPHSSKVASNPTQYATLIGERSRDGENYRQYDYVVVGGGTAGCVLASRLSEDRNSTVLLLEAGRSHEGNLLSRIPLAYTKMFKTAVDWDFQTTPQEAMSGKQVYWPQVKILGGTSAINSLVHQYCAKENFDEWVKLGGEGWSFDDHKAENYTASAQFPNKNSHGTNGILDPKGQRNSTAVAYLTNGVLSRPKLIVGVNVEVEKIIFSQEQDSTTRAIGVELSTAADGPRYRVNATREVILSAGFISTPQILMLSGIGPAEGLSRFNIPVVKELPAVGRNMSDHISCGPLRFRAKPAYTWDRYNATFSGAVAMMKWLLTGKGPLSSMGTSMAAFIRSDDRSLPFGSKASENLPVKDLTSGPNTPDIELVWAPFVFVNFGFTPPPPGASGITTSAVALRPESTGTITLRSGSVWDKPLIDGNYFASKSDMNIVVRGTRLLMRMARTEPLASVLDLKAHSTDKDDIFWPGDADPDKITDEELKEWISGNASPFFHPVSTARMGRSAETSVVDAKLGMHGVAGLRVVDASVFPSQLSGHPAAAVIAVVEKAADMIWSEIGS</sequence>
<dbReference type="InterPro" id="IPR007867">
    <property type="entry name" value="GMC_OxRtase_C"/>
</dbReference>
<evidence type="ECO:0000259" key="8">
    <source>
        <dbReference type="Pfam" id="PF05199"/>
    </source>
</evidence>
<organism evidence="9 10">
    <name type="scientific">Laetiporus sulphureus 93-53</name>
    <dbReference type="NCBI Taxonomy" id="1314785"/>
    <lineage>
        <taxon>Eukaryota</taxon>
        <taxon>Fungi</taxon>
        <taxon>Dikarya</taxon>
        <taxon>Basidiomycota</taxon>
        <taxon>Agaricomycotina</taxon>
        <taxon>Agaricomycetes</taxon>
        <taxon>Polyporales</taxon>
        <taxon>Laetiporus</taxon>
    </lineage>
</organism>
<keyword evidence="3" id="KW-0285">Flavoprotein</keyword>
<feature type="binding site" evidence="6">
    <location>
        <begin position="120"/>
        <end position="123"/>
    </location>
    <ligand>
        <name>FAD</name>
        <dbReference type="ChEBI" id="CHEBI:57692"/>
    </ligand>
</feature>
<feature type="active site" description="Proton acceptor" evidence="5">
    <location>
        <position position="537"/>
    </location>
</feature>
<dbReference type="AlphaFoldDB" id="A0A165BWE5"/>
<evidence type="ECO:0000256" key="5">
    <source>
        <dbReference type="PIRSR" id="PIRSR000137-1"/>
    </source>
</evidence>
<dbReference type="PIRSF" id="PIRSF000137">
    <property type="entry name" value="Alcohol_oxidase"/>
    <property type="match status" value="1"/>
</dbReference>